<name>A0ACA9M262_9GLOM</name>
<protein>
    <submittedName>
        <fullName evidence="1">10509_t:CDS:1</fullName>
    </submittedName>
</protein>
<evidence type="ECO:0000313" key="1">
    <source>
        <dbReference type="EMBL" id="CAG8565389.1"/>
    </source>
</evidence>
<comment type="caution">
    <text evidence="1">The sequence shown here is derived from an EMBL/GenBank/DDBJ whole genome shotgun (WGS) entry which is preliminary data.</text>
</comment>
<sequence length="147" mass="16812">NSDNISDFTYSPKSDSIDSDSTEEYVKFQQEWLWIIDGMNILLMLTEYHQTCLAKAKCNSMNNSVEILETGVREGFDRKLWATIIDNIGAEFVLSLLSDQDILSARYECFYTDKSQKRIYTGHRDTLDKMIDDGVESSDVIICGLLV</sequence>
<gene>
    <name evidence="1" type="ORF">SCALOS_LOCUS5657</name>
</gene>
<accession>A0ACA9M262</accession>
<reference evidence="1" key="1">
    <citation type="submission" date="2021-06" db="EMBL/GenBank/DDBJ databases">
        <authorList>
            <person name="Kallberg Y."/>
            <person name="Tangrot J."/>
            <person name="Rosling A."/>
        </authorList>
    </citation>
    <scope>NUCLEOTIDE SEQUENCE</scope>
    <source>
        <strain evidence="1">AU212A</strain>
    </source>
</reference>
<dbReference type="Proteomes" id="UP000789860">
    <property type="component" value="Unassembled WGS sequence"/>
</dbReference>
<proteinExistence type="predicted"/>
<organism evidence="1 2">
    <name type="scientific">Scutellospora calospora</name>
    <dbReference type="NCBI Taxonomy" id="85575"/>
    <lineage>
        <taxon>Eukaryota</taxon>
        <taxon>Fungi</taxon>
        <taxon>Fungi incertae sedis</taxon>
        <taxon>Mucoromycota</taxon>
        <taxon>Glomeromycotina</taxon>
        <taxon>Glomeromycetes</taxon>
        <taxon>Diversisporales</taxon>
        <taxon>Gigasporaceae</taxon>
        <taxon>Scutellospora</taxon>
    </lineage>
</organism>
<feature type="non-terminal residue" evidence="1">
    <location>
        <position position="1"/>
    </location>
</feature>
<dbReference type="EMBL" id="CAJVPM010009590">
    <property type="protein sequence ID" value="CAG8565389.1"/>
    <property type="molecule type" value="Genomic_DNA"/>
</dbReference>
<evidence type="ECO:0000313" key="2">
    <source>
        <dbReference type="Proteomes" id="UP000789860"/>
    </source>
</evidence>
<keyword evidence="2" id="KW-1185">Reference proteome</keyword>